<dbReference type="EMBL" id="JANBPT010001397">
    <property type="protein sequence ID" value="KAJ1908303.1"/>
    <property type="molecule type" value="Genomic_DNA"/>
</dbReference>
<protein>
    <recommendedName>
        <fullName evidence="2">Glycosyl transferase family 25 domain-containing protein</fullName>
    </recommendedName>
</protein>
<dbReference type="Proteomes" id="UP001150569">
    <property type="component" value="Unassembled WGS sequence"/>
</dbReference>
<evidence type="ECO:0000313" key="3">
    <source>
        <dbReference type="EMBL" id="KAJ1908303.1"/>
    </source>
</evidence>
<dbReference type="CDD" id="cd06532">
    <property type="entry name" value="Glyco_transf_25"/>
    <property type="match status" value="1"/>
</dbReference>
<keyword evidence="4" id="KW-1185">Reference proteome</keyword>
<comment type="caution">
    <text evidence="3">The sequence shown here is derived from an EMBL/GenBank/DDBJ whole genome shotgun (WGS) entry which is preliminary data.</text>
</comment>
<keyword evidence="1" id="KW-0472">Membrane</keyword>
<organism evidence="3 4">
    <name type="scientific">Tieghemiomyces parasiticus</name>
    <dbReference type="NCBI Taxonomy" id="78921"/>
    <lineage>
        <taxon>Eukaryota</taxon>
        <taxon>Fungi</taxon>
        <taxon>Fungi incertae sedis</taxon>
        <taxon>Zoopagomycota</taxon>
        <taxon>Kickxellomycotina</taxon>
        <taxon>Dimargaritomycetes</taxon>
        <taxon>Dimargaritales</taxon>
        <taxon>Dimargaritaceae</taxon>
        <taxon>Tieghemiomyces</taxon>
    </lineage>
</organism>
<dbReference type="Pfam" id="PF01755">
    <property type="entry name" value="Glyco_transf_25"/>
    <property type="match status" value="1"/>
</dbReference>
<dbReference type="InterPro" id="IPR002654">
    <property type="entry name" value="Glyco_trans_25"/>
</dbReference>
<reference evidence="3" key="1">
    <citation type="submission" date="2022-07" db="EMBL/GenBank/DDBJ databases">
        <title>Phylogenomic reconstructions and comparative analyses of Kickxellomycotina fungi.</title>
        <authorList>
            <person name="Reynolds N.K."/>
            <person name="Stajich J.E."/>
            <person name="Barry K."/>
            <person name="Grigoriev I.V."/>
            <person name="Crous P."/>
            <person name="Smith M.E."/>
        </authorList>
    </citation>
    <scope>NUCLEOTIDE SEQUENCE</scope>
    <source>
        <strain evidence="3">RSA 861</strain>
    </source>
</reference>
<proteinExistence type="predicted"/>
<keyword evidence="1" id="KW-0812">Transmembrane</keyword>
<feature type="domain" description="Glycosyl transferase family 25" evidence="2">
    <location>
        <begin position="128"/>
        <end position="291"/>
    </location>
</feature>
<gene>
    <name evidence="3" type="ORF">IWQ60_011701</name>
</gene>
<evidence type="ECO:0000256" key="1">
    <source>
        <dbReference type="SAM" id="Phobius"/>
    </source>
</evidence>
<dbReference type="AlphaFoldDB" id="A0A9W7ZMW2"/>
<feature type="transmembrane region" description="Helical" evidence="1">
    <location>
        <begin position="49"/>
        <end position="70"/>
    </location>
</feature>
<name>A0A9W7ZMW2_9FUNG</name>
<evidence type="ECO:0000259" key="2">
    <source>
        <dbReference type="Pfam" id="PF01755"/>
    </source>
</evidence>
<evidence type="ECO:0000313" key="4">
    <source>
        <dbReference type="Proteomes" id="UP001150569"/>
    </source>
</evidence>
<dbReference type="OrthoDB" id="47375at2759"/>
<keyword evidence="1" id="KW-1133">Transmembrane helix</keyword>
<accession>A0A9W7ZMW2</accession>
<sequence>MSIEGDRVDMTGIQAVSEEDKCLPVEPYNDNDSGYNAPRRVGSGRRMRIAGTLLKWLALLLVIIALGFSVKTYDSLRSLVRLDQHAAALLAKVNEHTTPPPPGELSEEEQFQLDRTAERAANEAILGHVYVINLERRYDRRDRMASILNHINVPHEFLPGVTADKIEFNAPEINGHPISKNLMACWRSHMNVYRDALEKGYPHITIVEDDTDMEVDLTNRVSRALEVLDPEWDMFYLGHCSVGYHKGPKVIDDPNIIRLNGPWCTHGYMVSRRAYAKLLKVLEVPSGAIDSMISEATHAGKFKAYAPEPLWVAQIRNDDPSDIPESGVGYQWNDLRNSTRQSLDALFNFDDAVSI</sequence>